<comment type="caution">
    <text evidence="10">The sequence shown here is derived from an EMBL/GenBank/DDBJ whole genome shotgun (WGS) entry which is preliminary data.</text>
</comment>
<dbReference type="PANTHER" id="PTHR43448:SF2">
    <property type="entry name" value="PROTOHEME IX FARNESYLTRANSFERASE, MITOCHONDRIAL"/>
    <property type="match status" value="1"/>
</dbReference>
<evidence type="ECO:0000313" key="10">
    <source>
        <dbReference type="EMBL" id="GAB0056642.1"/>
    </source>
</evidence>
<evidence type="ECO:0000256" key="7">
    <source>
        <dbReference type="ARBA" id="ARBA00023136"/>
    </source>
</evidence>
<dbReference type="GO" id="GO:0008495">
    <property type="term" value="F:protoheme IX farnesyltransferase activity"/>
    <property type="evidence" value="ECO:0007669"/>
    <property type="project" value="UniProtKB-EC"/>
</dbReference>
<evidence type="ECO:0000256" key="8">
    <source>
        <dbReference type="ARBA" id="ARBA00047690"/>
    </source>
</evidence>
<evidence type="ECO:0000256" key="4">
    <source>
        <dbReference type="ARBA" id="ARBA00022692"/>
    </source>
</evidence>
<dbReference type="HAMAP" id="MF_00154">
    <property type="entry name" value="CyoE_CtaB"/>
    <property type="match status" value="1"/>
</dbReference>
<dbReference type="Gene3D" id="1.10.357.140">
    <property type="entry name" value="UbiA prenyltransferase"/>
    <property type="match status" value="1"/>
</dbReference>
<dbReference type="InterPro" id="IPR000537">
    <property type="entry name" value="UbiA_prenyltransferase"/>
</dbReference>
<feature type="transmembrane region" description="Helical" evidence="9">
    <location>
        <begin position="268"/>
        <end position="285"/>
    </location>
</feature>
<comment type="similarity">
    <text evidence="9">Belongs to the UbiA prenyltransferase family. Protoheme IX farnesyltransferase subfamily.</text>
</comment>
<dbReference type="Pfam" id="PF01040">
    <property type="entry name" value="UbiA"/>
    <property type="match status" value="1"/>
</dbReference>
<evidence type="ECO:0000256" key="2">
    <source>
        <dbReference type="ARBA" id="ARBA00022475"/>
    </source>
</evidence>
<gene>
    <name evidence="10" type="primary">cyoE</name>
    <name evidence="9" type="synonym">ctaB</name>
    <name evidence="10" type="ORF">SIID45300_00950</name>
</gene>
<name>A0ABQ0C6Y3_9PROT</name>
<sequence>MTLTWNQYIELCKPKIGLMIALTAVVSHMAVADQYRVSAILALAIAMMCGSAGSAVINHFWDRDIDRIMPRTARRPLAMEDESRQNPAQILWLALFFTVAGITLITWFFNHVAAIHLALGTFLYGVVYTIWLKRRTWLNIVIGGSAGSFAVLAGATSVNPELCTLPVLMSLVLFLWTPSHFWSLAIYLKEEYQRVGVPMLPVVVGEAKTARVILGNTLLMVGVSLLPWFMHELGAIYVIGALLFGIDFIRLNLALLKEPDNRPLAWKNFMASMRYLGGLFVAILADKNWPAGGF</sequence>
<feature type="transmembrane region" description="Helical" evidence="9">
    <location>
        <begin position="167"/>
        <end position="188"/>
    </location>
</feature>
<evidence type="ECO:0000256" key="3">
    <source>
        <dbReference type="ARBA" id="ARBA00022679"/>
    </source>
</evidence>
<keyword evidence="5 9" id="KW-1133">Transmembrane helix</keyword>
<dbReference type="EMBL" id="BAAFGK010000004">
    <property type="protein sequence ID" value="GAB0056642.1"/>
    <property type="molecule type" value="Genomic_DNA"/>
</dbReference>
<keyword evidence="3 9" id="KW-0808">Transferase</keyword>
<evidence type="ECO:0000256" key="1">
    <source>
        <dbReference type="ARBA" id="ARBA00004141"/>
    </source>
</evidence>
<comment type="subcellular location">
    <subcellularLocation>
        <location evidence="9">Cell membrane</location>
        <topology evidence="9">Multi-pass membrane protein</topology>
    </subcellularLocation>
    <subcellularLocation>
        <location evidence="1">Membrane</location>
        <topology evidence="1">Multi-pass membrane protein</topology>
    </subcellularLocation>
</comment>
<keyword evidence="4 9" id="KW-0812">Transmembrane</keyword>
<accession>A0ABQ0C6Y3</accession>
<comment type="function">
    <text evidence="9">Converts heme B (protoheme IX) to heme O by substitution of the vinyl group on carbon 2 of heme B porphyrin ring with a hydroxyethyl farnesyl side group.</text>
</comment>
<keyword evidence="11" id="KW-1185">Reference proteome</keyword>
<evidence type="ECO:0000256" key="9">
    <source>
        <dbReference type="HAMAP-Rule" id="MF_00154"/>
    </source>
</evidence>
<dbReference type="RefSeq" id="WP_420904364.1">
    <property type="nucleotide sequence ID" value="NZ_BAAFGK010000004.1"/>
</dbReference>
<feature type="transmembrane region" description="Helical" evidence="9">
    <location>
        <begin position="115"/>
        <end position="132"/>
    </location>
</feature>
<feature type="transmembrane region" description="Helical" evidence="9">
    <location>
        <begin position="37"/>
        <end position="61"/>
    </location>
</feature>
<dbReference type="CDD" id="cd13957">
    <property type="entry name" value="PT_UbiA_Cox10"/>
    <property type="match status" value="1"/>
</dbReference>
<evidence type="ECO:0000256" key="6">
    <source>
        <dbReference type="ARBA" id="ARBA00023133"/>
    </source>
</evidence>
<organism evidence="10 11">
    <name type="scientific">Candidatus Magnetaquiglobus chichijimensis</name>
    <dbReference type="NCBI Taxonomy" id="3141448"/>
    <lineage>
        <taxon>Bacteria</taxon>
        <taxon>Pseudomonadati</taxon>
        <taxon>Pseudomonadota</taxon>
        <taxon>Magnetococcia</taxon>
        <taxon>Magnetococcales</taxon>
        <taxon>Candidatus Magnetaquicoccaceae</taxon>
        <taxon>Candidatus Magnetaquiglobus</taxon>
    </lineage>
</organism>
<proteinExistence type="inferred from homology"/>
<keyword evidence="6 9" id="KW-0350">Heme biosynthesis</keyword>
<comment type="pathway">
    <text evidence="9">Porphyrin-containing compound metabolism; heme O biosynthesis; heme O from protoheme: step 1/1.</text>
</comment>
<feature type="transmembrane region" description="Helical" evidence="9">
    <location>
        <begin position="209"/>
        <end position="229"/>
    </location>
</feature>
<dbReference type="InterPro" id="IPR006369">
    <property type="entry name" value="Protohaem_IX_farnesylTrfase"/>
</dbReference>
<keyword evidence="2 9" id="KW-1003">Cell membrane</keyword>
<evidence type="ECO:0000256" key="5">
    <source>
        <dbReference type="ARBA" id="ARBA00022989"/>
    </source>
</evidence>
<evidence type="ECO:0000313" key="11">
    <source>
        <dbReference type="Proteomes" id="UP001628193"/>
    </source>
</evidence>
<dbReference type="PANTHER" id="PTHR43448">
    <property type="entry name" value="PROTOHEME IX FARNESYLTRANSFERASE, MITOCHONDRIAL"/>
    <property type="match status" value="1"/>
</dbReference>
<dbReference type="Gene3D" id="1.20.120.1780">
    <property type="entry name" value="UbiA prenyltransferase"/>
    <property type="match status" value="1"/>
</dbReference>
<dbReference type="Proteomes" id="UP001628193">
    <property type="component" value="Unassembled WGS sequence"/>
</dbReference>
<keyword evidence="7 9" id="KW-0472">Membrane</keyword>
<dbReference type="EC" id="2.5.1.141" evidence="9"/>
<dbReference type="NCBIfam" id="TIGR01473">
    <property type="entry name" value="cyoE_ctaB"/>
    <property type="match status" value="1"/>
</dbReference>
<feature type="transmembrane region" description="Helical" evidence="9">
    <location>
        <begin position="90"/>
        <end position="109"/>
    </location>
</feature>
<comment type="miscellaneous">
    <text evidence="9">Carbon 2 of the heme B porphyrin ring is defined according to the Fischer nomenclature.</text>
</comment>
<feature type="transmembrane region" description="Helical" evidence="9">
    <location>
        <begin position="235"/>
        <end position="256"/>
    </location>
</feature>
<dbReference type="InterPro" id="IPR044878">
    <property type="entry name" value="UbiA_sf"/>
</dbReference>
<protein>
    <recommendedName>
        <fullName evidence="9">Protoheme IX farnesyltransferase</fullName>
        <ecNumber evidence="9">2.5.1.141</ecNumber>
    </recommendedName>
    <alternativeName>
        <fullName evidence="9">Heme B farnesyltransferase</fullName>
    </alternativeName>
    <alternativeName>
        <fullName evidence="9">Heme O synthase</fullName>
    </alternativeName>
</protein>
<comment type="catalytic activity">
    <reaction evidence="8 9">
        <text>heme b + (2E,6E)-farnesyl diphosphate + H2O = Fe(II)-heme o + diphosphate</text>
        <dbReference type="Rhea" id="RHEA:28070"/>
        <dbReference type="ChEBI" id="CHEBI:15377"/>
        <dbReference type="ChEBI" id="CHEBI:33019"/>
        <dbReference type="ChEBI" id="CHEBI:60344"/>
        <dbReference type="ChEBI" id="CHEBI:60530"/>
        <dbReference type="ChEBI" id="CHEBI:175763"/>
        <dbReference type="EC" id="2.5.1.141"/>
    </reaction>
</comment>
<feature type="transmembrane region" description="Helical" evidence="9">
    <location>
        <begin position="137"/>
        <end position="155"/>
    </location>
</feature>
<reference evidence="10 11" key="1">
    <citation type="submission" date="2024-09" db="EMBL/GenBank/DDBJ databases">
        <title>Draft genome sequence of Candidatus Magnetaquicoccaceae bacterium FCR-1.</title>
        <authorList>
            <person name="Shimoshige H."/>
            <person name="Shimamura S."/>
            <person name="Taoka A."/>
            <person name="Kobayashi H."/>
            <person name="Maekawa T."/>
        </authorList>
    </citation>
    <scope>NUCLEOTIDE SEQUENCE [LARGE SCALE GENOMIC DNA]</scope>
    <source>
        <strain evidence="10 11">FCR-1</strain>
    </source>
</reference>